<dbReference type="RefSeq" id="WP_135590389.1">
    <property type="nucleotide sequence ID" value="NZ_RQEZ01000039.1"/>
</dbReference>
<protein>
    <recommendedName>
        <fullName evidence="1">VWA7 N-terminal domain-containing protein</fullName>
    </recommendedName>
</protein>
<dbReference type="InterPro" id="IPR056862">
    <property type="entry name" value="VWA7_N"/>
</dbReference>
<evidence type="ECO:0000259" key="1">
    <source>
        <dbReference type="Pfam" id="PF25107"/>
    </source>
</evidence>
<name>A0A5F1Y7S6_9LEPT</name>
<reference evidence="2" key="1">
    <citation type="journal article" date="2019" name="PLoS Negl. Trop. Dis.">
        <title>Revisiting the worldwide diversity of Leptospira species in the environment.</title>
        <authorList>
            <person name="Vincent A.T."/>
            <person name="Schiettekatte O."/>
            <person name="Bourhy P."/>
            <person name="Veyrier F.J."/>
            <person name="Picardeau M."/>
        </authorList>
    </citation>
    <scope>NUCLEOTIDE SEQUENCE [LARGE SCALE GENOMIC DNA]</scope>
    <source>
        <strain evidence="2">201800299</strain>
    </source>
</reference>
<comment type="caution">
    <text evidence="2">The sequence shown here is derived from an EMBL/GenBank/DDBJ whole genome shotgun (WGS) entry which is preliminary data.</text>
</comment>
<accession>A0A5F1Y7S6</accession>
<dbReference type="OrthoDB" id="319873at2"/>
<keyword evidence="3" id="KW-1185">Reference proteome</keyword>
<evidence type="ECO:0000313" key="3">
    <source>
        <dbReference type="Proteomes" id="UP000298277"/>
    </source>
</evidence>
<feature type="domain" description="VWA7 N-terminal" evidence="1">
    <location>
        <begin position="63"/>
        <end position="137"/>
    </location>
</feature>
<dbReference type="Pfam" id="PF25107">
    <property type="entry name" value="VWA7_N"/>
    <property type="match status" value="1"/>
</dbReference>
<organism evidence="2 3">
    <name type="scientific">Leptospira gomenensis</name>
    <dbReference type="NCBI Taxonomy" id="2484974"/>
    <lineage>
        <taxon>Bacteria</taxon>
        <taxon>Pseudomonadati</taxon>
        <taxon>Spirochaetota</taxon>
        <taxon>Spirochaetia</taxon>
        <taxon>Leptospirales</taxon>
        <taxon>Leptospiraceae</taxon>
        <taxon>Leptospira</taxon>
    </lineage>
</organism>
<gene>
    <name evidence="2" type="ORF">EHQ17_17225</name>
</gene>
<sequence>MKRRLPGVFLIPFLFFGMDFGAAFSLEAFGPSGSFNHIRILKESFREFTEETGYEIRADCQEMIVQGNLKSDDEFMNAESFHCDNNNIFGCGLELRDLKTKSEKAFFFSDSMKSIGHATHIIQDFYAHSNWVENHPEKIEIAPIEEPWHLLSMPHIQTGYYDLSPIIHHEEEAVECLNLSYEEMKNFQPFATHICLNKDSEKTFRGGNPLTFSGNNAPILLHQWAGLHAVAHTSKFLVDAFRNDHKNLKLCLVPKKLSFSCNNALFHLRTE</sequence>
<dbReference type="AlphaFoldDB" id="A0A5F1Y7S6"/>
<dbReference type="Proteomes" id="UP000298277">
    <property type="component" value="Unassembled WGS sequence"/>
</dbReference>
<dbReference type="EMBL" id="RQFA01000074">
    <property type="protein sequence ID" value="TGK28804.1"/>
    <property type="molecule type" value="Genomic_DNA"/>
</dbReference>
<proteinExistence type="predicted"/>
<evidence type="ECO:0000313" key="2">
    <source>
        <dbReference type="EMBL" id="TGK28804.1"/>
    </source>
</evidence>